<dbReference type="GO" id="GO:0016787">
    <property type="term" value="F:hydrolase activity"/>
    <property type="evidence" value="ECO:0007669"/>
    <property type="project" value="UniProtKB-KW"/>
</dbReference>
<evidence type="ECO:0000256" key="6">
    <source>
        <dbReference type="ARBA" id="ARBA00023002"/>
    </source>
</evidence>
<comment type="similarity">
    <text evidence="1">Belongs to the FAD-binding monooxygenase family.</text>
</comment>
<dbReference type="Pfam" id="PF00743">
    <property type="entry name" value="FMO-like"/>
    <property type="match status" value="1"/>
</dbReference>
<evidence type="ECO:0000256" key="5">
    <source>
        <dbReference type="ARBA" id="ARBA00022827"/>
    </source>
</evidence>
<keyword evidence="3" id="KW-0285">Flavoprotein</keyword>
<protein>
    <submittedName>
        <fullName evidence="9">Cation diffusion facilitator CzcD-associated flavoprotein CzcO</fullName>
    </submittedName>
</protein>
<name>A0A543E1H8_9PSEU</name>
<sequence length="790" mass="84530">MRLPRAVVRGLTRVVVRPLLSPRLPLGARRPLLDATGYIGPDPRGTRRSRADLGGVPTERVVVRGAHGPHQVLYVHGGGYQVGSPASHRALAAHLSRAAGAPVHLPDYRRAPEHPYPAPVDDVAAAYRALRRAGHPAQRIAVAGDSAGGGLVMALLLRLRAAGEEPPGSVGLISPWLDLDLSSPLLRANAATDAMLDPGWLADAAASYRRAADDEELRPLQADAGGLPPVHVVAGAEEILVGDSDALVERIRAAGGPVTYRRVERMWHAFPVFAGMLREADEAVADLGAAIRRDCGDRLPRVAVVGAGFGGIGMGMALRAAGWTGAAELTILDRAEGVGGVWRANTYPGAACDVPSHLYSFACAPGSEWSRRFAPQADILRYLQRLVREHGLTGHLRLGTEVTEARWDDAAGVWRLSLADGDALEADVLVPACGQLSRPVRPAIPGLDRFPGPVFHSAEWDHRVDLTGRRVAVIGTGASAIQFVPAIVDRVAGLTVFQRSAPHVIPKPDRGYRGRRRSRAGRAAARACWRAFFETGALGLTSVRAAALPFRLASDRLRRAQVADPALRARLAPDHPVGCKRILISSDWFPALTRPHVDVVTAPITQVTATGVRTADGGEHPADVIVLGTGFASTEFLAPMRVFGPGGRELSEEWRDGASAHLGITVPGFPNLFLLYGPNTNLGSGSIVHMLECQIGYVRQALELLRAGAGPLAVRPEVAERSDAELQQRLAHSVWTGCRSWYRTASGRVVNNWPGTMREYAKRTRTLDVSDYEVPLPATRTAVATPVHDQ</sequence>
<keyword evidence="4" id="KW-0378">Hydrolase</keyword>
<feature type="active site" evidence="7">
    <location>
        <position position="146"/>
    </location>
</feature>
<dbReference type="InterPro" id="IPR002168">
    <property type="entry name" value="Lipase_GDXG_HIS_AS"/>
</dbReference>
<evidence type="ECO:0000313" key="10">
    <source>
        <dbReference type="Proteomes" id="UP000315677"/>
    </source>
</evidence>
<dbReference type="RefSeq" id="WP_142051264.1">
    <property type="nucleotide sequence ID" value="NZ_VFPA01000001.1"/>
</dbReference>
<dbReference type="InterPro" id="IPR051209">
    <property type="entry name" value="FAD-bind_Monooxygenase_sf"/>
</dbReference>
<accession>A0A543E1H8</accession>
<evidence type="ECO:0000256" key="4">
    <source>
        <dbReference type="ARBA" id="ARBA00022801"/>
    </source>
</evidence>
<dbReference type="Pfam" id="PF07859">
    <property type="entry name" value="Abhydrolase_3"/>
    <property type="match status" value="1"/>
</dbReference>
<dbReference type="Gene3D" id="3.40.50.1820">
    <property type="entry name" value="alpha/beta hydrolase"/>
    <property type="match status" value="1"/>
</dbReference>
<evidence type="ECO:0000256" key="3">
    <source>
        <dbReference type="ARBA" id="ARBA00022630"/>
    </source>
</evidence>
<dbReference type="GO" id="GO:0004499">
    <property type="term" value="F:N,N-dimethylaniline monooxygenase activity"/>
    <property type="evidence" value="ECO:0007669"/>
    <property type="project" value="InterPro"/>
</dbReference>
<dbReference type="GO" id="GO:0050660">
    <property type="term" value="F:flavin adenine dinucleotide binding"/>
    <property type="evidence" value="ECO:0007669"/>
    <property type="project" value="InterPro"/>
</dbReference>
<dbReference type="Proteomes" id="UP000315677">
    <property type="component" value="Unassembled WGS sequence"/>
</dbReference>
<dbReference type="SUPFAM" id="SSF51905">
    <property type="entry name" value="FAD/NAD(P)-binding domain"/>
    <property type="match status" value="1"/>
</dbReference>
<dbReference type="SUPFAM" id="SSF53474">
    <property type="entry name" value="alpha/beta-Hydrolases"/>
    <property type="match status" value="1"/>
</dbReference>
<evidence type="ECO:0000256" key="1">
    <source>
        <dbReference type="ARBA" id="ARBA00010139"/>
    </source>
</evidence>
<evidence type="ECO:0000313" key="9">
    <source>
        <dbReference type="EMBL" id="TQM15438.1"/>
    </source>
</evidence>
<dbReference type="InterPro" id="IPR029058">
    <property type="entry name" value="AB_hydrolase_fold"/>
</dbReference>
<dbReference type="PROSITE" id="PS01174">
    <property type="entry name" value="LIPASE_GDXG_SER"/>
    <property type="match status" value="1"/>
</dbReference>
<dbReference type="InterPro" id="IPR033140">
    <property type="entry name" value="Lipase_GDXG_put_SER_AS"/>
</dbReference>
<dbReference type="Gene3D" id="3.50.50.60">
    <property type="entry name" value="FAD/NAD(P)-binding domain"/>
    <property type="match status" value="3"/>
</dbReference>
<dbReference type="InterPro" id="IPR013094">
    <property type="entry name" value="AB_hydrolase_3"/>
</dbReference>
<dbReference type="OrthoDB" id="5168853at2"/>
<dbReference type="AlphaFoldDB" id="A0A543E1H8"/>
<dbReference type="GO" id="GO:0050661">
    <property type="term" value="F:NADP binding"/>
    <property type="evidence" value="ECO:0007669"/>
    <property type="project" value="InterPro"/>
</dbReference>
<keyword evidence="5" id="KW-0274">FAD</keyword>
<evidence type="ECO:0000259" key="8">
    <source>
        <dbReference type="Pfam" id="PF07859"/>
    </source>
</evidence>
<dbReference type="PROSITE" id="PS01173">
    <property type="entry name" value="LIPASE_GDXG_HIS"/>
    <property type="match status" value="1"/>
</dbReference>
<keyword evidence="6" id="KW-0560">Oxidoreductase</keyword>
<dbReference type="InterPro" id="IPR036188">
    <property type="entry name" value="FAD/NAD-bd_sf"/>
</dbReference>
<dbReference type="PANTHER" id="PTHR42877:SF4">
    <property type="entry name" value="FAD_NAD(P)-BINDING DOMAIN-CONTAINING PROTEIN-RELATED"/>
    <property type="match status" value="1"/>
</dbReference>
<dbReference type="InterPro" id="IPR020946">
    <property type="entry name" value="Flavin_mOase-like"/>
</dbReference>
<feature type="domain" description="Alpha/beta hydrolase fold-3" evidence="8">
    <location>
        <begin position="72"/>
        <end position="270"/>
    </location>
</feature>
<keyword evidence="10" id="KW-1185">Reference proteome</keyword>
<dbReference type="EMBL" id="VFPA01000001">
    <property type="protein sequence ID" value="TQM15438.1"/>
    <property type="molecule type" value="Genomic_DNA"/>
</dbReference>
<gene>
    <name evidence="9" type="ORF">FB558_2223</name>
</gene>
<comment type="similarity">
    <text evidence="2">Belongs to the 'GDXG' lipolytic enzyme family.</text>
</comment>
<organism evidence="9 10">
    <name type="scientific">Pseudonocardia kunmingensis</name>
    <dbReference type="NCBI Taxonomy" id="630975"/>
    <lineage>
        <taxon>Bacteria</taxon>
        <taxon>Bacillati</taxon>
        <taxon>Actinomycetota</taxon>
        <taxon>Actinomycetes</taxon>
        <taxon>Pseudonocardiales</taxon>
        <taxon>Pseudonocardiaceae</taxon>
        <taxon>Pseudonocardia</taxon>
    </lineage>
</organism>
<evidence type="ECO:0000256" key="2">
    <source>
        <dbReference type="ARBA" id="ARBA00010515"/>
    </source>
</evidence>
<dbReference type="PANTHER" id="PTHR42877">
    <property type="entry name" value="L-ORNITHINE N(5)-MONOOXYGENASE-RELATED"/>
    <property type="match status" value="1"/>
</dbReference>
<evidence type="ECO:0000256" key="7">
    <source>
        <dbReference type="PROSITE-ProRule" id="PRU10038"/>
    </source>
</evidence>
<reference evidence="9 10" key="1">
    <citation type="submission" date="2019-06" db="EMBL/GenBank/DDBJ databases">
        <title>Sequencing the genomes of 1000 actinobacteria strains.</title>
        <authorList>
            <person name="Klenk H.-P."/>
        </authorList>
    </citation>
    <scope>NUCLEOTIDE SEQUENCE [LARGE SCALE GENOMIC DNA]</scope>
    <source>
        <strain evidence="9 10">DSM 45301</strain>
    </source>
</reference>
<comment type="caution">
    <text evidence="9">The sequence shown here is derived from an EMBL/GenBank/DDBJ whole genome shotgun (WGS) entry which is preliminary data.</text>
</comment>
<proteinExistence type="inferred from homology"/>